<evidence type="ECO:0000313" key="9">
    <source>
        <dbReference type="Proteomes" id="UP000076858"/>
    </source>
</evidence>
<dbReference type="FunFam" id="3.30.160.60:FF:000100">
    <property type="entry name" value="Zinc finger 45-like"/>
    <property type="match status" value="1"/>
</dbReference>
<feature type="domain" description="C2H2-type" evidence="7">
    <location>
        <begin position="56"/>
        <end position="83"/>
    </location>
</feature>
<keyword evidence="2" id="KW-0677">Repeat</keyword>
<keyword evidence="4" id="KW-0862">Zinc</keyword>
<proteinExistence type="predicted"/>
<evidence type="ECO:0000256" key="3">
    <source>
        <dbReference type="ARBA" id="ARBA00022771"/>
    </source>
</evidence>
<evidence type="ECO:0000259" key="7">
    <source>
        <dbReference type="PROSITE" id="PS50157"/>
    </source>
</evidence>
<evidence type="ECO:0000313" key="8">
    <source>
        <dbReference type="EMBL" id="KZS17419.1"/>
    </source>
</evidence>
<dbReference type="Proteomes" id="UP000076858">
    <property type="component" value="Unassembled WGS sequence"/>
</dbReference>
<dbReference type="AlphaFoldDB" id="A0A165ABN1"/>
<keyword evidence="1" id="KW-0479">Metal-binding</keyword>
<accession>A0A165ABN1</accession>
<reference evidence="8 9" key="1">
    <citation type="submission" date="2016-03" db="EMBL/GenBank/DDBJ databases">
        <title>EvidentialGene: Evidence-directed Construction of Genes on Genomes.</title>
        <authorList>
            <person name="Gilbert D.G."/>
            <person name="Choi J.-H."/>
            <person name="Mockaitis K."/>
            <person name="Colbourne J."/>
            <person name="Pfrender M."/>
        </authorList>
    </citation>
    <scope>NUCLEOTIDE SEQUENCE [LARGE SCALE GENOMIC DNA]</scope>
    <source>
        <strain evidence="8 9">Xinb3</strain>
        <tissue evidence="8">Complete organism</tissue>
    </source>
</reference>
<evidence type="ECO:0000256" key="4">
    <source>
        <dbReference type="ARBA" id="ARBA00022833"/>
    </source>
</evidence>
<evidence type="ECO:0000256" key="6">
    <source>
        <dbReference type="SAM" id="MobiDB-lite"/>
    </source>
</evidence>
<keyword evidence="9" id="KW-1185">Reference proteome</keyword>
<dbReference type="Gene3D" id="3.30.160.60">
    <property type="entry name" value="Classic Zinc Finger"/>
    <property type="match status" value="1"/>
</dbReference>
<sequence>MYNQEKMFVCLLCSHTSKSQLSMRSHVMETHVPEESFYKKSNTCVNKQVNFSANQHICQICLKSFREKWHMKNHMRSHAPRMKRRKKHTLSHTEQFFHSVQPVRRSSRRAKHTLPNDEHDKDTAVCKPLQKTDLQSHISSQDSSFVGVNCWPKVVLSSHLNHLLCRTFGGHAKATVH</sequence>
<feature type="region of interest" description="Disordered" evidence="6">
    <location>
        <begin position="74"/>
        <end position="121"/>
    </location>
</feature>
<gene>
    <name evidence="8" type="ORF">APZ42_016636</name>
</gene>
<keyword evidence="3 5" id="KW-0863">Zinc-finger</keyword>
<dbReference type="GO" id="GO:0008270">
    <property type="term" value="F:zinc ion binding"/>
    <property type="evidence" value="ECO:0007669"/>
    <property type="project" value="UniProtKB-KW"/>
</dbReference>
<name>A0A165ABN1_9CRUS</name>
<dbReference type="PROSITE" id="PS00028">
    <property type="entry name" value="ZINC_FINGER_C2H2_1"/>
    <property type="match status" value="1"/>
</dbReference>
<dbReference type="SUPFAM" id="SSF57667">
    <property type="entry name" value="beta-beta-alpha zinc fingers"/>
    <property type="match status" value="1"/>
</dbReference>
<evidence type="ECO:0000256" key="2">
    <source>
        <dbReference type="ARBA" id="ARBA00022737"/>
    </source>
</evidence>
<organism evidence="8 9">
    <name type="scientific">Daphnia magna</name>
    <dbReference type="NCBI Taxonomy" id="35525"/>
    <lineage>
        <taxon>Eukaryota</taxon>
        <taxon>Metazoa</taxon>
        <taxon>Ecdysozoa</taxon>
        <taxon>Arthropoda</taxon>
        <taxon>Crustacea</taxon>
        <taxon>Branchiopoda</taxon>
        <taxon>Diplostraca</taxon>
        <taxon>Cladocera</taxon>
        <taxon>Anomopoda</taxon>
        <taxon>Daphniidae</taxon>
        <taxon>Daphnia</taxon>
    </lineage>
</organism>
<evidence type="ECO:0000256" key="1">
    <source>
        <dbReference type="ARBA" id="ARBA00022723"/>
    </source>
</evidence>
<comment type="caution">
    <text evidence="8">The sequence shown here is derived from an EMBL/GenBank/DDBJ whole genome shotgun (WGS) entry which is preliminary data.</text>
</comment>
<dbReference type="InterPro" id="IPR013087">
    <property type="entry name" value="Znf_C2H2_type"/>
</dbReference>
<dbReference type="SMART" id="SM00355">
    <property type="entry name" value="ZnF_C2H2"/>
    <property type="match status" value="2"/>
</dbReference>
<dbReference type="PROSITE" id="PS50157">
    <property type="entry name" value="ZINC_FINGER_C2H2_2"/>
    <property type="match status" value="1"/>
</dbReference>
<feature type="compositionally biased region" description="Basic residues" evidence="6">
    <location>
        <begin position="74"/>
        <end position="90"/>
    </location>
</feature>
<dbReference type="InterPro" id="IPR036236">
    <property type="entry name" value="Znf_C2H2_sf"/>
</dbReference>
<dbReference type="OrthoDB" id="428658at2759"/>
<protein>
    <recommendedName>
        <fullName evidence="7">C2H2-type domain-containing protein</fullName>
    </recommendedName>
</protein>
<evidence type="ECO:0000256" key="5">
    <source>
        <dbReference type="PROSITE-ProRule" id="PRU00042"/>
    </source>
</evidence>
<dbReference type="EMBL" id="LRGB01000640">
    <property type="protein sequence ID" value="KZS17419.1"/>
    <property type="molecule type" value="Genomic_DNA"/>
</dbReference>